<dbReference type="GO" id="GO:0070930">
    <property type="term" value="P:trans-translation-dependent protein tagging"/>
    <property type="evidence" value="ECO:0007669"/>
    <property type="project" value="TreeGrafter"/>
</dbReference>
<organism evidence="5 6">
    <name type="scientific">Algoriphagus boseongensis</name>
    <dbReference type="NCBI Taxonomy" id="1442587"/>
    <lineage>
        <taxon>Bacteria</taxon>
        <taxon>Pseudomonadati</taxon>
        <taxon>Bacteroidota</taxon>
        <taxon>Cytophagia</taxon>
        <taxon>Cytophagales</taxon>
        <taxon>Cyclobacteriaceae</taxon>
        <taxon>Algoriphagus</taxon>
    </lineage>
</organism>
<accession>A0A4R6T4H3</accession>
<dbReference type="Gene3D" id="2.40.280.10">
    <property type="match status" value="1"/>
</dbReference>
<dbReference type="PANTHER" id="PTHR30308:SF2">
    <property type="entry name" value="SSRA-BINDING PROTEIN"/>
    <property type="match status" value="1"/>
</dbReference>
<dbReference type="Pfam" id="PF01668">
    <property type="entry name" value="SmpB"/>
    <property type="match status" value="1"/>
</dbReference>
<dbReference type="PANTHER" id="PTHR30308">
    <property type="entry name" value="TMRNA-BINDING COMPONENT OF TRANS-TRANSLATION TAGGING COMPLEX"/>
    <property type="match status" value="1"/>
</dbReference>
<evidence type="ECO:0000256" key="4">
    <source>
        <dbReference type="SAM" id="MobiDB-lite"/>
    </source>
</evidence>
<dbReference type="InterPro" id="IPR020081">
    <property type="entry name" value="SsrA-bd_prot_CS"/>
</dbReference>
<proteinExistence type="inferred from homology"/>
<comment type="subcellular location">
    <subcellularLocation>
        <location evidence="3">Cytoplasm</location>
    </subcellularLocation>
    <text evidence="3">The tmRNA-SmpB complex associates with stalled 70S ribosomes.</text>
</comment>
<dbReference type="GO" id="GO:0003723">
    <property type="term" value="F:RNA binding"/>
    <property type="evidence" value="ECO:0007669"/>
    <property type="project" value="UniProtKB-UniRule"/>
</dbReference>
<comment type="similarity">
    <text evidence="3">Belongs to the SmpB family.</text>
</comment>
<protein>
    <recommendedName>
        <fullName evidence="3">SsrA-binding protein</fullName>
    </recommendedName>
    <alternativeName>
        <fullName evidence="3">Small protein B</fullName>
    </alternativeName>
</protein>
<reference evidence="5 6" key="1">
    <citation type="submission" date="2019-03" db="EMBL/GenBank/DDBJ databases">
        <title>Genomic Encyclopedia of Type Strains, Phase III (KMG-III): the genomes of soil and plant-associated and newly described type strains.</title>
        <authorList>
            <person name="Whitman W."/>
        </authorList>
    </citation>
    <scope>NUCLEOTIDE SEQUENCE [LARGE SCALE GENOMIC DNA]</scope>
    <source>
        <strain evidence="5 6">CECT 8446</strain>
    </source>
</reference>
<dbReference type="NCBIfam" id="NF003843">
    <property type="entry name" value="PRK05422.1"/>
    <property type="match status" value="1"/>
</dbReference>
<evidence type="ECO:0000313" key="5">
    <source>
        <dbReference type="EMBL" id="TDQ15235.1"/>
    </source>
</evidence>
<dbReference type="EMBL" id="SNYF01000008">
    <property type="protein sequence ID" value="TDQ15235.1"/>
    <property type="molecule type" value="Genomic_DNA"/>
</dbReference>
<evidence type="ECO:0000313" key="6">
    <source>
        <dbReference type="Proteomes" id="UP000294535"/>
    </source>
</evidence>
<comment type="caution">
    <text evidence="5">The sequence shown here is derived from an EMBL/GenBank/DDBJ whole genome shotgun (WGS) entry which is preliminary data.</text>
</comment>
<dbReference type="GO" id="GO:0005829">
    <property type="term" value="C:cytosol"/>
    <property type="evidence" value="ECO:0007669"/>
    <property type="project" value="TreeGrafter"/>
</dbReference>
<dbReference type="GO" id="GO:0070929">
    <property type="term" value="P:trans-translation"/>
    <property type="evidence" value="ECO:0007669"/>
    <property type="project" value="UniProtKB-UniRule"/>
</dbReference>
<keyword evidence="2 3" id="KW-0694">RNA-binding</keyword>
<keyword evidence="6" id="KW-1185">Reference proteome</keyword>
<dbReference type="HAMAP" id="MF_00023">
    <property type="entry name" value="SmpB"/>
    <property type="match status" value="1"/>
</dbReference>
<dbReference type="OrthoDB" id="9805462at2"/>
<name>A0A4R6T4H3_9BACT</name>
<comment type="function">
    <text evidence="3">Required for rescue of stalled ribosomes mediated by trans-translation. Binds to transfer-messenger RNA (tmRNA), required for stable association of tmRNA with ribosomes. tmRNA and SmpB together mimic tRNA shape, replacing the anticodon stem-loop with SmpB. tmRNA is encoded by the ssrA gene; the 2 termini fold to resemble tRNA(Ala) and it encodes a 'tag peptide', a short internal open reading frame. During trans-translation Ala-aminoacylated tmRNA acts like a tRNA, entering the A-site of stalled ribosomes, displacing the stalled mRNA. The ribosome then switches to translate the ORF on the tmRNA; the nascent peptide is terminated with the 'tag peptide' encoded by the tmRNA and targeted for degradation. The ribosome is freed to recommence translation, which seems to be the essential function of trans-translation.</text>
</comment>
<evidence type="ECO:0000256" key="2">
    <source>
        <dbReference type="ARBA" id="ARBA00022884"/>
    </source>
</evidence>
<evidence type="ECO:0000256" key="1">
    <source>
        <dbReference type="ARBA" id="ARBA00022490"/>
    </source>
</evidence>
<dbReference type="InterPro" id="IPR023620">
    <property type="entry name" value="SmpB"/>
</dbReference>
<dbReference type="AlphaFoldDB" id="A0A4R6T4H3"/>
<evidence type="ECO:0000256" key="3">
    <source>
        <dbReference type="HAMAP-Rule" id="MF_00023"/>
    </source>
</evidence>
<dbReference type="PROSITE" id="PS01317">
    <property type="entry name" value="SSRP"/>
    <property type="match status" value="1"/>
</dbReference>
<feature type="region of interest" description="Disordered" evidence="4">
    <location>
        <begin position="137"/>
        <end position="156"/>
    </location>
</feature>
<dbReference type="InterPro" id="IPR000037">
    <property type="entry name" value="SsrA-bd_prot"/>
</dbReference>
<keyword evidence="1 3" id="KW-0963">Cytoplasm</keyword>
<dbReference type="CDD" id="cd09294">
    <property type="entry name" value="SmpB"/>
    <property type="match status" value="1"/>
</dbReference>
<gene>
    <name evidence="3" type="primary">smpB</name>
    <name evidence="5" type="ORF">DFQ04_3122</name>
</gene>
<dbReference type="SUPFAM" id="SSF74982">
    <property type="entry name" value="Small protein B (SmpB)"/>
    <property type="match status" value="1"/>
</dbReference>
<dbReference type="RefSeq" id="WP_133557465.1">
    <property type="nucleotide sequence ID" value="NZ_SNYF01000008.1"/>
</dbReference>
<sequence>MSAKPNRFEKSVNIKNKKASFEFEFIDTYVAGLMLKGTEIKSIREGKVSLTEAYCVFHQGELYIRQMHISPYSMAASYNHDAVRERKLLLNKKELEKLETKSAEKGLAIIPVRIFINDRGKAKMEIALAKGKKLHDKRQDLKEKDAKRELQRMAFD</sequence>
<dbReference type="NCBIfam" id="TIGR00086">
    <property type="entry name" value="smpB"/>
    <property type="match status" value="1"/>
</dbReference>
<dbReference type="Proteomes" id="UP000294535">
    <property type="component" value="Unassembled WGS sequence"/>
</dbReference>